<dbReference type="OrthoDB" id="3490462at2"/>
<dbReference type="InterPro" id="IPR027417">
    <property type="entry name" value="P-loop_NTPase"/>
</dbReference>
<dbReference type="InterPro" id="IPR035897">
    <property type="entry name" value="Toll_tir_struct_dom_sf"/>
</dbReference>
<evidence type="ECO:0000313" key="2">
    <source>
        <dbReference type="EMBL" id="TNC27693.1"/>
    </source>
</evidence>
<feature type="domain" description="TIR" evidence="1">
    <location>
        <begin position="7"/>
        <end position="139"/>
    </location>
</feature>
<reference evidence="2 3" key="1">
    <citation type="submission" date="2019-06" db="EMBL/GenBank/DDBJ databases">
        <title>Amycolatopsis alkalitolerans sp. nov., isolated from Gastrodia elata Blume.</title>
        <authorList>
            <person name="Narsing Rao M.P."/>
            <person name="Li W.J."/>
        </authorList>
    </citation>
    <scope>NUCLEOTIDE SEQUENCE [LARGE SCALE GENOMIC DNA]</scope>
    <source>
        <strain evidence="2 3">SYSUP0005</strain>
    </source>
</reference>
<organism evidence="2 3">
    <name type="scientific">Amycolatopsis alkalitolerans</name>
    <dbReference type="NCBI Taxonomy" id="2547244"/>
    <lineage>
        <taxon>Bacteria</taxon>
        <taxon>Bacillati</taxon>
        <taxon>Actinomycetota</taxon>
        <taxon>Actinomycetes</taxon>
        <taxon>Pseudonocardiales</taxon>
        <taxon>Pseudonocardiaceae</taxon>
        <taxon>Amycolatopsis</taxon>
    </lineage>
</organism>
<dbReference type="GO" id="GO:0007165">
    <property type="term" value="P:signal transduction"/>
    <property type="evidence" value="ECO:0007669"/>
    <property type="project" value="InterPro"/>
</dbReference>
<evidence type="ECO:0000259" key="1">
    <source>
        <dbReference type="PROSITE" id="PS50104"/>
    </source>
</evidence>
<protein>
    <submittedName>
        <fullName evidence="2">TIR domain-containing protein</fullName>
    </submittedName>
</protein>
<gene>
    <name evidence="2" type="ORF">FG385_08190</name>
</gene>
<comment type="caution">
    <text evidence="2">The sequence shown here is derived from an EMBL/GenBank/DDBJ whole genome shotgun (WGS) entry which is preliminary data.</text>
</comment>
<dbReference type="Gene3D" id="3.40.50.10140">
    <property type="entry name" value="Toll/interleukin-1 receptor homology (TIR) domain"/>
    <property type="match status" value="1"/>
</dbReference>
<dbReference type="RefSeq" id="WP_139096016.1">
    <property type="nucleotide sequence ID" value="NZ_VDFW01000005.1"/>
</dbReference>
<dbReference type="Gene3D" id="3.40.50.300">
    <property type="entry name" value="P-loop containing nucleotide triphosphate hydrolases"/>
    <property type="match status" value="1"/>
</dbReference>
<evidence type="ECO:0000313" key="3">
    <source>
        <dbReference type="Proteomes" id="UP000305546"/>
    </source>
</evidence>
<proteinExistence type="predicted"/>
<dbReference type="InterPro" id="IPR000157">
    <property type="entry name" value="TIR_dom"/>
</dbReference>
<dbReference type="EMBL" id="VDFW01000005">
    <property type="protein sequence ID" value="TNC27693.1"/>
    <property type="molecule type" value="Genomic_DNA"/>
</dbReference>
<dbReference type="Proteomes" id="UP000305546">
    <property type="component" value="Unassembled WGS sequence"/>
</dbReference>
<dbReference type="SUPFAM" id="SSF52540">
    <property type="entry name" value="P-loop containing nucleoside triphosphate hydrolases"/>
    <property type="match status" value="1"/>
</dbReference>
<sequence>MNDAAGQTWDVFVSHGHADEAAAATVAAALTEAGLRVFRAVGAVNPFTSISDSILRALRASRVLLACYSADYPTRSACQYEFATAYLTGQAEGDPLRRAVAINLERTVDHIEPRHLRDVLLPPASASLDEVVKAVADRLADVPGPMGEVPERPPRWLSGTVIRPLNDFVGRWRELWWLHSALHPDVGPLTTRPSTPVVVVHGPAGIGKTALAAQYVRRFGAAFSGIVWRSATRPAPAPPGTPGTALWVLDDAEGDFERVLAHLPPEPGKPCLVLTRDPRLAAFGNALALDDLDDDESAHLLSAHGLTPDTVTLRQLTQSTAGSPYLRSRIAELAARDGVDTALTRLHQPASPLLSALTERLTPVLDGLDDNHWDVLRVLAAAAPTKVSLLHVADIVGSLHGTERLHEFVPVQHAATDLLARGVVAARPDAVELTLPNGLVLALRRLDADPYRAELIRARTIQWLTQPHPAPSRAARPGNREQARAAHRIQTELLHRITGHPLTDDEGSLRDALTSLYELLKTTRSVYGDVPPHCLHTTTSGADLSVLVHRLINDTLRSRLTHWHVDLAAHEDLRPGGVSRIEHERLWPHNRKLREELHAIHREALDIADQLALIADQRD</sequence>
<dbReference type="SUPFAM" id="SSF52200">
    <property type="entry name" value="Toll/Interleukin receptor TIR domain"/>
    <property type="match status" value="1"/>
</dbReference>
<keyword evidence="3" id="KW-1185">Reference proteome</keyword>
<dbReference type="AlphaFoldDB" id="A0A5C4M3Q0"/>
<accession>A0A5C4M3Q0</accession>
<name>A0A5C4M3Q0_9PSEU</name>
<dbReference type="PROSITE" id="PS50104">
    <property type="entry name" value="TIR"/>
    <property type="match status" value="1"/>
</dbReference>
<dbReference type="Pfam" id="PF13676">
    <property type="entry name" value="TIR_2"/>
    <property type="match status" value="1"/>
</dbReference>